<sequence length="310" mass="36366">MNMSEKKFAIINLIIIIVTLYKKKALKILCTFYFSIRTGYSFYITGKLFRYNTKLHGQASDIDDQLQTVLKATSTRNRIVLIVVANKAYMEGNKTIYVRSHLLIVAMDQETFNHCNTLGLHCYRLAVKERVDFNGEKLFMSLEFIGMMMWRRTLFLGEVLKLGYSFIFMEFESFLFLSLQGMDIMWLRNPFINLDQHEDEDLQISCDQFNSDPYSEANINTGFYFIRSKNKTIALLDSWFLNTLYFSGFCEDSNDFQVVTTVHANCCCSIKAKVTDLITVLEDWKKFKESNNQTLTFRWSNHEACKKSWY</sequence>
<dbReference type="OrthoDB" id="540503at2759"/>
<organism evidence="2 3">
    <name type="scientific">Protea cynaroides</name>
    <dbReference type="NCBI Taxonomy" id="273540"/>
    <lineage>
        <taxon>Eukaryota</taxon>
        <taxon>Viridiplantae</taxon>
        <taxon>Streptophyta</taxon>
        <taxon>Embryophyta</taxon>
        <taxon>Tracheophyta</taxon>
        <taxon>Spermatophyta</taxon>
        <taxon>Magnoliopsida</taxon>
        <taxon>Proteales</taxon>
        <taxon>Proteaceae</taxon>
        <taxon>Protea</taxon>
    </lineage>
</organism>
<accession>A0A9Q0GPX0</accession>
<dbReference type="Pfam" id="PF03407">
    <property type="entry name" value="Nucleotid_trans"/>
    <property type="match status" value="1"/>
</dbReference>
<dbReference type="AlphaFoldDB" id="A0A9Q0GPX0"/>
<proteinExistence type="predicted"/>
<keyword evidence="3" id="KW-1185">Reference proteome</keyword>
<evidence type="ECO:0000313" key="2">
    <source>
        <dbReference type="EMBL" id="KAJ4950305.1"/>
    </source>
</evidence>
<comment type="caution">
    <text evidence="2">The sequence shown here is derived from an EMBL/GenBank/DDBJ whole genome shotgun (WGS) entry which is preliminary data.</text>
</comment>
<evidence type="ECO:0000313" key="3">
    <source>
        <dbReference type="Proteomes" id="UP001141806"/>
    </source>
</evidence>
<evidence type="ECO:0000259" key="1">
    <source>
        <dbReference type="Pfam" id="PF03407"/>
    </source>
</evidence>
<dbReference type="PANTHER" id="PTHR46038">
    <property type="entry name" value="EXPRESSED PROTEIN-RELATED"/>
    <property type="match status" value="1"/>
</dbReference>
<protein>
    <recommendedName>
        <fullName evidence="1">Nucleotide-diphospho-sugar transferase domain-containing protein</fullName>
    </recommendedName>
</protein>
<dbReference type="Proteomes" id="UP001141806">
    <property type="component" value="Unassembled WGS sequence"/>
</dbReference>
<feature type="domain" description="Nucleotide-diphospho-sugar transferase" evidence="1">
    <location>
        <begin position="100"/>
        <end position="239"/>
    </location>
</feature>
<dbReference type="InterPro" id="IPR044821">
    <property type="entry name" value="At1g28695/At4g15970-like"/>
</dbReference>
<dbReference type="InterPro" id="IPR005069">
    <property type="entry name" value="Nucl-diP-sugar_transferase"/>
</dbReference>
<reference evidence="2" key="1">
    <citation type="journal article" date="2023" name="Plant J.">
        <title>The genome of the king protea, Protea cynaroides.</title>
        <authorList>
            <person name="Chang J."/>
            <person name="Duong T.A."/>
            <person name="Schoeman C."/>
            <person name="Ma X."/>
            <person name="Roodt D."/>
            <person name="Barker N."/>
            <person name="Li Z."/>
            <person name="Van de Peer Y."/>
            <person name="Mizrachi E."/>
        </authorList>
    </citation>
    <scope>NUCLEOTIDE SEQUENCE</scope>
    <source>
        <tissue evidence="2">Young leaves</tissue>
    </source>
</reference>
<dbReference type="EMBL" id="JAMYWD010000012">
    <property type="protein sequence ID" value="KAJ4950305.1"/>
    <property type="molecule type" value="Genomic_DNA"/>
</dbReference>
<name>A0A9Q0GPX0_9MAGN</name>
<dbReference type="PANTHER" id="PTHR46038:SF12">
    <property type="entry name" value="OS03G0731800 PROTEIN"/>
    <property type="match status" value="1"/>
</dbReference>
<gene>
    <name evidence="2" type="ORF">NE237_027137</name>
</gene>